<organism evidence="8 9">
    <name type="scientific">Dictyobacter halimunensis</name>
    <dbReference type="NCBI Taxonomy" id="3026934"/>
    <lineage>
        <taxon>Bacteria</taxon>
        <taxon>Bacillati</taxon>
        <taxon>Chloroflexota</taxon>
        <taxon>Ktedonobacteria</taxon>
        <taxon>Ktedonobacterales</taxon>
        <taxon>Dictyobacteraceae</taxon>
        <taxon>Dictyobacter</taxon>
    </lineage>
</organism>
<proteinExistence type="inferred from homology"/>
<evidence type="ECO:0000256" key="4">
    <source>
        <dbReference type="ARBA" id="ARBA00022692"/>
    </source>
</evidence>
<evidence type="ECO:0000313" key="8">
    <source>
        <dbReference type="EMBL" id="GLV56804.1"/>
    </source>
</evidence>
<name>A0ABQ6FRB2_9CHLR</name>
<keyword evidence="9" id="KW-1185">Reference proteome</keyword>
<dbReference type="InterPro" id="IPR052049">
    <property type="entry name" value="Electron_transfer_protein"/>
</dbReference>
<keyword evidence="4 7" id="KW-0812">Transmembrane</keyword>
<comment type="subcellular location">
    <subcellularLocation>
        <location evidence="1">Cell membrane</location>
        <topology evidence="1">Multi-pass membrane protein</topology>
    </subcellularLocation>
</comment>
<keyword evidence="6 7" id="KW-0472">Membrane</keyword>
<evidence type="ECO:0000256" key="7">
    <source>
        <dbReference type="SAM" id="Phobius"/>
    </source>
</evidence>
<evidence type="ECO:0000256" key="3">
    <source>
        <dbReference type="ARBA" id="ARBA00022475"/>
    </source>
</evidence>
<keyword evidence="3" id="KW-1003">Cell membrane</keyword>
<protein>
    <recommendedName>
        <fullName evidence="10">Polysulfide reductase</fullName>
    </recommendedName>
</protein>
<feature type="transmembrane region" description="Helical" evidence="7">
    <location>
        <begin position="289"/>
        <end position="307"/>
    </location>
</feature>
<feature type="transmembrane region" description="Helical" evidence="7">
    <location>
        <begin position="319"/>
        <end position="337"/>
    </location>
</feature>
<feature type="transmembrane region" description="Helical" evidence="7">
    <location>
        <begin position="67"/>
        <end position="89"/>
    </location>
</feature>
<evidence type="ECO:0000313" key="9">
    <source>
        <dbReference type="Proteomes" id="UP001344906"/>
    </source>
</evidence>
<dbReference type="PANTHER" id="PTHR34856:SF2">
    <property type="entry name" value="PROTEIN NRFD"/>
    <property type="match status" value="1"/>
</dbReference>
<evidence type="ECO:0000256" key="6">
    <source>
        <dbReference type="ARBA" id="ARBA00023136"/>
    </source>
</evidence>
<dbReference type="InterPro" id="IPR005614">
    <property type="entry name" value="NrfD-like"/>
</dbReference>
<comment type="caution">
    <text evidence="8">The sequence shown here is derived from an EMBL/GenBank/DDBJ whole genome shotgun (WGS) entry which is preliminary data.</text>
</comment>
<evidence type="ECO:0008006" key="10">
    <source>
        <dbReference type="Google" id="ProtNLM"/>
    </source>
</evidence>
<feature type="transmembrane region" description="Helical" evidence="7">
    <location>
        <begin position="221"/>
        <end position="244"/>
    </location>
</feature>
<dbReference type="Pfam" id="PF03916">
    <property type="entry name" value="NrfD"/>
    <property type="match status" value="1"/>
</dbReference>
<evidence type="ECO:0000256" key="5">
    <source>
        <dbReference type="ARBA" id="ARBA00022989"/>
    </source>
</evidence>
<dbReference type="EMBL" id="BSRI01000002">
    <property type="protein sequence ID" value="GLV56804.1"/>
    <property type="molecule type" value="Genomic_DNA"/>
</dbReference>
<dbReference type="PANTHER" id="PTHR34856">
    <property type="entry name" value="PROTEIN NRFD"/>
    <property type="match status" value="1"/>
</dbReference>
<evidence type="ECO:0000256" key="1">
    <source>
        <dbReference type="ARBA" id="ARBA00004651"/>
    </source>
</evidence>
<keyword evidence="5 7" id="KW-1133">Transmembrane helix</keyword>
<dbReference type="Gene3D" id="1.20.1630.10">
    <property type="entry name" value="Formate dehydrogenase/DMSO reductase domain"/>
    <property type="match status" value="1"/>
</dbReference>
<reference evidence="8 9" key="1">
    <citation type="submission" date="2023-02" db="EMBL/GenBank/DDBJ databases">
        <title>Dictyobacter halimunensis sp. nov., a new member of the class Ktedonobacteria from forest soil in a geothermal area.</title>
        <authorList>
            <person name="Rachmania M.K."/>
            <person name="Ningsih F."/>
            <person name="Sakai Y."/>
            <person name="Yabe S."/>
            <person name="Yokota A."/>
            <person name="Sjamsuridzal W."/>
        </authorList>
    </citation>
    <scope>NUCLEOTIDE SEQUENCE [LARGE SCALE GENOMIC DNA]</scope>
    <source>
        <strain evidence="8 9">S3.2.2.5</strain>
    </source>
</reference>
<feature type="transmembrane region" description="Helical" evidence="7">
    <location>
        <begin position="101"/>
        <end position="118"/>
    </location>
</feature>
<feature type="transmembrane region" description="Helical" evidence="7">
    <location>
        <begin position="139"/>
        <end position="159"/>
    </location>
</feature>
<sequence length="368" mass="40065">MMDKYNEAQSQDIRNGAGTVVGYKVPDLSDEPKTSTPLVDSRIEWKGPADTYYNIPLLKKAHWTWEIMLYFFLGGLSGGAFLVSSIAHFFGAERDAPLVRAGRYLSFVAILISPVLLIKDLGRPERFLHMLRVFKLRSVMSLGTWGITTFGLCNGLVTVHQAASDGLLNWCKPLAWLANKLIPVKLLEVVGSILGLFVGSYTGVLLSSTAVPIWARARRVLGPLFVTSGLSTALAALSLILSFGRPKHDTVERLERAELITTASELGLIASLVPMLGSLGKPLFKGKSSLLFTVGSVGAGMALPLSLNIGKRLARKTDSRSLTIASSLLVLIGGFILRMEWVRAGRKSADSTADTHEYNTTEWHEGHK</sequence>
<feature type="transmembrane region" description="Helical" evidence="7">
    <location>
        <begin position="189"/>
        <end position="214"/>
    </location>
</feature>
<accession>A0ABQ6FRB2</accession>
<gene>
    <name evidence="8" type="ORF">KDH_36430</name>
</gene>
<dbReference type="Proteomes" id="UP001344906">
    <property type="component" value="Unassembled WGS sequence"/>
</dbReference>
<comment type="similarity">
    <text evidence="2">Belongs to the NrfD family.</text>
</comment>
<evidence type="ECO:0000256" key="2">
    <source>
        <dbReference type="ARBA" id="ARBA00008929"/>
    </source>
</evidence>